<name>A0A225WFH6_9STRA</name>
<dbReference type="OrthoDB" id="129728at2759"/>
<comment type="caution">
    <text evidence="1">The sequence shown here is derived from an EMBL/GenBank/DDBJ whole genome shotgun (WGS) entry which is preliminary data.</text>
</comment>
<evidence type="ECO:0000313" key="1">
    <source>
        <dbReference type="EMBL" id="OWZ16375.1"/>
    </source>
</evidence>
<reference evidence="2" key="1">
    <citation type="submission" date="2017-03" db="EMBL/GenBank/DDBJ databases">
        <title>Phytopthora megakarya and P. palmivora, two closely related causual agents of cacao black pod achieved similar genome size and gene model numbers by different mechanisms.</title>
        <authorList>
            <person name="Ali S."/>
            <person name="Shao J."/>
            <person name="Larry D.J."/>
            <person name="Kronmiller B."/>
            <person name="Shen D."/>
            <person name="Strem M.D."/>
            <person name="Melnick R.L."/>
            <person name="Guiltinan M.J."/>
            <person name="Tyler B.M."/>
            <person name="Meinhardt L.W."/>
            <person name="Bailey B.A."/>
        </authorList>
    </citation>
    <scope>NUCLEOTIDE SEQUENCE [LARGE SCALE GENOMIC DNA]</scope>
    <source>
        <strain evidence="2">zdho120</strain>
    </source>
</reference>
<evidence type="ECO:0000313" key="2">
    <source>
        <dbReference type="Proteomes" id="UP000198211"/>
    </source>
</evidence>
<dbReference type="AlphaFoldDB" id="A0A225WFH6"/>
<keyword evidence="2" id="KW-1185">Reference proteome</keyword>
<organism evidence="1 2">
    <name type="scientific">Phytophthora megakarya</name>
    <dbReference type="NCBI Taxonomy" id="4795"/>
    <lineage>
        <taxon>Eukaryota</taxon>
        <taxon>Sar</taxon>
        <taxon>Stramenopiles</taxon>
        <taxon>Oomycota</taxon>
        <taxon>Peronosporomycetes</taxon>
        <taxon>Peronosporales</taxon>
        <taxon>Peronosporaceae</taxon>
        <taxon>Phytophthora</taxon>
    </lineage>
</organism>
<dbReference type="EMBL" id="NBNE01000944">
    <property type="protein sequence ID" value="OWZ16375.1"/>
    <property type="molecule type" value="Genomic_DNA"/>
</dbReference>
<accession>A0A225WFH6</accession>
<dbReference type="Proteomes" id="UP000198211">
    <property type="component" value="Unassembled WGS sequence"/>
</dbReference>
<sequence length="172" mass="18179">MTLGMRGVGASMRLPPVAAMIDRAADQWVQVPSREGRSVADQDFGLVPDLIAAADLLGAPPAIPTLPSADDCILGGLALEELDEILSQRSQVSFDTPWRRRTFARCWIGACCSDGFSAAFIFACCVLFGRSTSNLGCGTGTSCFIISINVERDVAYGGLDDFPGDASFSCVC</sequence>
<gene>
    <name evidence="1" type="ORF">PHMEG_0009845</name>
</gene>
<proteinExistence type="predicted"/>
<protein>
    <submittedName>
        <fullName evidence="1">Uncharacterized protein</fullName>
    </submittedName>
</protein>